<dbReference type="SUPFAM" id="SSF53474">
    <property type="entry name" value="alpha/beta-Hydrolases"/>
    <property type="match status" value="1"/>
</dbReference>
<keyword evidence="3" id="KW-0012">Acyltransferase</keyword>
<dbReference type="Gene3D" id="3.40.50.1820">
    <property type="entry name" value="alpha/beta hydrolase"/>
    <property type="match status" value="1"/>
</dbReference>
<dbReference type="Proteomes" id="UP000095143">
    <property type="component" value="Unassembled WGS sequence"/>
</dbReference>
<organism evidence="3 4">
    <name type="scientific">Pseudomonas graminis</name>
    <dbReference type="NCBI Taxonomy" id="158627"/>
    <lineage>
        <taxon>Bacteria</taxon>
        <taxon>Pseudomonadati</taxon>
        <taxon>Pseudomonadota</taxon>
        <taxon>Gammaproteobacteria</taxon>
        <taxon>Pseudomonadales</taxon>
        <taxon>Pseudomonadaceae</taxon>
        <taxon>Pseudomonas</taxon>
    </lineage>
</organism>
<comment type="caution">
    <text evidence="3">The sequence shown here is derived from an EMBL/GenBank/DDBJ whole genome shotgun (WGS) entry which is preliminary data.</text>
</comment>
<dbReference type="GO" id="GO:0016787">
    <property type="term" value="F:hydrolase activity"/>
    <property type="evidence" value="ECO:0007669"/>
    <property type="project" value="UniProtKB-KW"/>
</dbReference>
<dbReference type="InterPro" id="IPR029058">
    <property type="entry name" value="AB_hydrolase_fold"/>
</dbReference>
<evidence type="ECO:0000256" key="1">
    <source>
        <dbReference type="SAM" id="MobiDB-lite"/>
    </source>
</evidence>
<keyword evidence="2" id="KW-0732">Signal</keyword>
<proteinExistence type="predicted"/>
<feature type="region of interest" description="Disordered" evidence="1">
    <location>
        <begin position="29"/>
        <end position="53"/>
    </location>
</feature>
<evidence type="ECO:0000313" key="3">
    <source>
        <dbReference type="EMBL" id="OCX15991.1"/>
    </source>
</evidence>
<reference evidence="3 4" key="1">
    <citation type="submission" date="2016-08" db="EMBL/GenBank/DDBJ databases">
        <title>Whole genome sequence of Pseudomonas graminis strain UASWS1507, a potential biological control agent for agriculture.</title>
        <authorList>
            <person name="Crovadore J."/>
            <person name="Calmin G."/>
            <person name="Chablais R."/>
            <person name="Cochard B."/>
            <person name="Lefort F."/>
        </authorList>
    </citation>
    <scope>NUCLEOTIDE SEQUENCE [LARGE SCALE GENOMIC DNA]</scope>
    <source>
        <strain evidence="3 4">UASWS1507</strain>
    </source>
</reference>
<dbReference type="RefSeq" id="WP_065991342.1">
    <property type="nucleotide sequence ID" value="NZ_MDEN01000066.1"/>
</dbReference>
<evidence type="ECO:0000313" key="4">
    <source>
        <dbReference type="Proteomes" id="UP000095143"/>
    </source>
</evidence>
<dbReference type="Pfam" id="PF12048">
    <property type="entry name" value="DUF3530"/>
    <property type="match status" value="1"/>
</dbReference>
<dbReference type="InterPro" id="IPR022529">
    <property type="entry name" value="DUF3530"/>
</dbReference>
<dbReference type="GO" id="GO:0016746">
    <property type="term" value="F:acyltransferase activity"/>
    <property type="evidence" value="ECO:0007669"/>
    <property type="project" value="UniProtKB-KW"/>
</dbReference>
<sequence>MPYTLRALFPALCLTLILPCSPLVMAADPAPDKDAKSAEAPVERAALPSRSEEDTLALERQVPQVEQQQLQAGDETFLALWKPANVDEPKGAVIIVPGADESADWPIAVAPLRRKLPDVGWSSLSLSMPDAHNDGIFARAADAPAAAGGGDKAKDAAVKAPDPAATAEAEAAAAAEQASAQAEMAKANAEKIFARIDSAVAFAQQNKARSIVLLGHGSGAYWAARYMSERPSPAIQRLVMVTAVDTGKETPGLMELLPTLKVPTADFVNKDRPVPRQQAQDRLDVSKRTKNARFTQVALSAIPGNPVMEQDQLFRRVRGWLEGDAAK</sequence>
<feature type="signal peptide" evidence="2">
    <location>
        <begin position="1"/>
        <end position="26"/>
    </location>
</feature>
<accession>A0A1C2DMK2</accession>
<keyword evidence="3" id="KW-0378">Hydrolase</keyword>
<dbReference type="EMBL" id="MDEN01000066">
    <property type="protein sequence ID" value="OCX15991.1"/>
    <property type="molecule type" value="Genomic_DNA"/>
</dbReference>
<keyword evidence="3" id="KW-0808">Transferase</keyword>
<feature type="chain" id="PRO_5008659585" evidence="2">
    <location>
        <begin position="27"/>
        <end position="327"/>
    </location>
</feature>
<dbReference type="AlphaFoldDB" id="A0A1C2DMK2"/>
<dbReference type="OrthoDB" id="6193602at2"/>
<gene>
    <name evidence="3" type="ORF">BBI10_19970</name>
</gene>
<protein>
    <submittedName>
        <fullName evidence="3">Hydrolase or acyltransferase</fullName>
    </submittedName>
</protein>
<name>A0A1C2DMK2_9PSED</name>
<evidence type="ECO:0000256" key="2">
    <source>
        <dbReference type="SAM" id="SignalP"/>
    </source>
</evidence>